<dbReference type="Pfam" id="PF03114">
    <property type="entry name" value="BAR"/>
    <property type="match status" value="1"/>
</dbReference>
<name>A0A9P6WIG5_9ASCO</name>
<dbReference type="InterPro" id="IPR046982">
    <property type="entry name" value="BIN3/RVS161-like"/>
</dbReference>
<protein>
    <submittedName>
        <fullName evidence="6">Bridging integrator 3</fullName>
    </submittedName>
</protein>
<evidence type="ECO:0000256" key="3">
    <source>
        <dbReference type="ARBA" id="ARBA00023212"/>
    </source>
</evidence>
<feature type="domain" description="BAR" evidence="5">
    <location>
        <begin position="18"/>
        <end position="317"/>
    </location>
</feature>
<dbReference type="GO" id="GO:0006897">
    <property type="term" value="P:endocytosis"/>
    <property type="evidence" value="ECO:0007669"/>
    <property type="project" value="InterPro"/>
</dbReference>
<dbReference type="PROSITE" id="PS51021">
    <property type="entry name" value="BAR"/>
    <property type="match status" value="1"/>
</dbReference>
<dbReference type="OrthoDB" id="446293at2759"/>
<dbReference type="Gene3D" id="1.20.1270.60">
    <property type="entry name" value="Arfaptin homology (AH) domain/BAR domain"/>
    <property type="match status" value="1"/>
</dbReference>
<dbReference type="PANTHER" id="PTHR47174">
    <property type="entry name" value="BRIDGING INTEGRATOR 3"/>
    <property type="match status" value="1"/>
</dbReference>
<feature type="coiled-coil region" evidence="4">
    <location>
        <begin position="176"/>
        <end position="229"/>
    </location>
</feature>
<dbReference type="GO" id="GO:1990528">
    <property type="term" value="C:Rvs161p-Rvs167p complex"/>
    <property type="evidence" value="ECO:0007669"/>
    <property type="project" value="TreeGrafter"/>
</dbReference>
<dbReference type="SMART" id="SM00721">
    <property type="entry name" value="BAR"/>
    <property type="match status" value="1"/>
</dbReference>
<dbReference type="SUPFAM" id="SSF103657">
    <property type="entry name" value="BAR/IMD domain-like"/>
    <property type="match status" value="1"/>
</dbReference>
<dbReference type="AlphaFoldDB" id="A0A9P6WIG5"/>
<keyword evidence="3" id="KW-0206">Cytoskeleton</keyword>
<evidence type="ECO:0000256" key="2">
    <source>
        <dbReference type="ARBA" id="ARBA00022490"/>
    </source>
</evidence>
<keyword evidence="4" id="KW-0175">Coiled coil</keyword>
<dbReference type="GO" id="GO:0030479">
    <property type="term" value="C:actin cortical patch"/>
    <property type="evidence" value="ECO:0007669"/>
    <property type="project" value="TreeGrafter"/>
</dbReference>
<dbReference type="PANTHER" id="PTHR47174:SF3">
    <property type="entry name" value="BRIDGING INTEGRATOR 3"/>
    <property type="match status" value="1"/>
</dbReference>
<evidence type="ECO:0000313" key="7">
    <source>
        <dbReference type="Proteomes" id="UP000697127"/>
    </source>
</evidence>
<dbReference type="InterPro" id="IPR027267">
    <property type="entry name" value="AH/BAR_dom_sf"/>
</dbReference>
<dbReference type="InterPro" id="IPR004148">
    <property type="entry name" value="BAR_dom"/>
</dbReference>
<dbReference type="GO" id="GO:0097320">
    <property type="term" value="P:plasma membrane tubulation"/>
    <property type="evidence" value="ECO:0007669"/>
    <property type="project" value="TreeGrafter"/>
</dbReference>
<evidence type="ECO:0000313" key="6">
    <source>
        <dbReference type="EMBL" id="KAG0687536.1"/>
    </source>
</evidence>
<sequence>MSWSGFKKAVNRAGAHVIMKTTKNTETSIDLEFDEKEQNFQIFENLISELNLELSNFKSIFTDLIETQFKLIKALDSFYGDYNFDLKSDNMLGINIDMIDNNDNNNNNNQNDSRINQRDGISLYLLKNLNDIRLTSLNQLSEPLDITVFQPIKELKEYNEEIHRLIKKRGRKKFDFDVSKNKLEKLQNDYNILELSLREENSSSSSNAVINSNNQLEKMKEKLDKFKNDDKLISNIYNDINQRLKNEIDEYIALRFSLLDPSFESFMKIQLKLYSDMNDKFKDNIKVDGSTREDHETGKLDNRLDEILNKMKALDIHNL</sequence>
<dbReference type="GO" id="GO:0008289">
    <property type="term" value="F:lipid binding"/>
    <property type="evidence" value="ECO:0007669"/>
    <property type="project" value="TreeGrafter"/>
</dbReference>
<dbReference type="Proteomes" id="UP000697127">
    <property type="component" value="Unassembled WGS sequence"/>
</dbReference>
<keyword evidence="2" id="KW-0963">Cytoplasm</keyword>
<comment type="subcellular location">
    <subcellularLocation>
        <location evidence="1">Cytoplasm</location>
        <location evidence="1">Cytoskeleton</location>
    </subcellularLocation>
</comment>
<proteinExistence type="predicted"/>
<dbReference type="GO" id="GO:0051666">
    <property type="term" value="P:actin cortical patch localization"/>
    <property type="evidence" value="ECO:0007669"/>
    <property type="project" value="InterPro"/>
</dbReference>
<comment type="caution">
    <text evidence="6">The sequence shown here is derived from an EMBL/GenBank/DDBJ whole genome shotgun (WGS) entry which is preliminary data.</text>
</comment>
<reference evidence="6" key="1">
    <citation type="submission" date="2020-11" db="EMBL/GenBank/DDBJ databases">
        <title>Kefir isolates.</title>
        <authorList>
            <person name="Marcisauskas S."/>
            <person name="Kim Y."/>
            <person name="Blasche S."/>
        </authorList>
    </citation>
    <scope>NUCLEOTIDE SEQUENCE</scope>
    <source>
        <strain evidence="6">Olga-1</strain>
    </source>
</reference>
<gene>
    <name evidence="6" type="primary">BIN3</name>
    <name evidence="6" type="ORF">C6P40_002215</name>
</gene>
<dbReference type="GO" id="GO:0043332">
    <property type="term" value="C:mating projection tip"/>
    <property type="evidence" value="ECO:0007669"/>
    <property type="project" value="TreeGrafter"/>
</dbReference>
<accession>A0A9P6WIG5</accession>
<dbReference type="GO" id="GO:0031097">
    <property type="term" value="C:medial cortex"/>
    <property type="evidence" value="ECO:0007669"/>
    <property type="project" value="TreeGrafter"/>
</dbReference>
<evidence type="ECO:0000256" key="4">
    <source>
        <dbReference type="SAM" id="Coils"/>
    </source>
</evidence>
<evidence type="ECO:0000256" key="1">
    <source>
        <dbReference type="ARBA" id="ARBA00004245"/>
    </source>
</evidence>
<evidence type="ECO:0000259" key="5">
    <source>
        <dbReference type="PROSITE" id="PS51021"/>
    </source>
</evidence>
<dbReference type="EMBL" id="PUHW01000248">
    <property type="protein sequence ID" value="KAG0687536.1"/>
    <property type="molecule type" value="Genomic_DNA"/>
</dbReference>
<keyword evidence="7" id="KW-1185">Reference proteome</keyword>
<organism evidence="6 7">
    <name type="scientific">Pichia californica</name>
    <dbReference type="NCBI Taxonomy" id="460514"/>
    <lineage>
        <taxon>Eukaryota</taxon>
        <taxon>Fungi</taxon>
        <taxon>Dikarya</taxon>
        <taxon>Ascomycota</taxon>
        <taxon>Saccharomycotina</taxon>
        <taxon>Pichiomycetes</taxon>
        <taxon>Pichiales</taxon>
        <taxon>Pichiaceae</taxon>
        <taxon>Pichia</taxon>
    </lineage>
</organism>